<dbReference type="InterPro" id="IPR029045">
    <property type="entry name" value="ClpP/crotonase-like_dom_sf"/>
</dbReference>
<dbReference type="Gene3D" id="3.90.180.10">
    <property type="entry name" value="Medium-chain alcohol dehydrogenases, catalytic domain"/>
    <property type="match status" value="1"/>
</dbReference>
<accession>A0A1H8FXI1</accession>
<dbReference type="InterPro" id="IPR001753">
    <property type="entry name" value="Enoyl-CoA_hydra/iso"/>
</dbReference>
<dbReference type="SUPFAM" id="SSF50129">
    <property type="entry name" value="GroES-like"/>
    <property type="match status" value="1"/>
</dbReference>
<proteinExistence type="predicted"/>
<evidence type="ECO:0000313" key="1">
    <source>
        <dbReference type="EMBL" id="SEN35947.1"/>
    </source>
</evidence>
<dbReference type="Proteomes" id="UP000199695">
    <property type="component" value="Unassembled WGS sequence"/>
</dbReference>
<dbReference type="AlphaFoldDB" id="A0A1H8FXI1"/>
<dbReference type="GO" id="GO:0006635">
    <property type="term" value="P:fatty acid beta-oxidation"/>
    <property type="evidence" value="ECO:0007669"/>
    <property type="project" value="TreeGrafter"/>
</dbReference>
<dbReference type="GO" id="GO:0003824">
    <property type="term" value="F:catalytic activity"/>
    <property type="evidence" value="ECO:0007669"/>
    <property type="project" value="UniProtKB-ARBA"/>
</dbReference>
<dbReference type="CDD" id="cd06558">
    <property type="entry name" value="crotonase-like"/>
    <property type="match status" value="1"/>
</dbReference>
<dbReference type="PANTHER" id="PTHR11941:SF54">
    <property type="entry name" value="ENOYL-COA HYDRATASE, MITOCHONDRIAL"/>
    <property type="match status" value="1"/>
</dbReference>
<dbReference type="InterPro" id="IPR011032">
    <property type="entry name" value="GroES-like_sf"/>
</dbReference>
<dbReference type="Gene3D" id="3.90.226.10">
    <property type="entry name" value="2-enoyl-CoA Hydratase, Chain A, domain 1"/>
    <property type="match status" value="1"/>
</dbReference>
<dbReference type="EMBL" id="FOCQ01000009">
    <property type="protein sequence ID" value="SEN35947.1"/>
    <property type="molecule type" value="Genomic_DNA"/>
</dbReference>
<dbReference type="STRING" id="1173111.SAMN05444955_109108"/>
<sequence>MGKDRCFSGKKPCFEHYPHFQVQYHELYAGGWVAAIVLRNFSLSFFQDEFLHAFERVMIRIAGKDEVRAVILTGEEKEGWPEGQDFFVAVEDLPDKINRIRQLFHLIEHFNKPVLAAVARGAFGHGCELLGAVHLVIADQDAIFGACMPSAGGTQRLPRLCQSKRGRQGFLGAVRMLVQGRVLQADEAWRTGLVDEISPGADVFQYAVAIAKEYIVSGEGLLWRAYVRRKAWMMDWELKKALSDELVPDLPHFSEEQKKVWELIRYGYQHGFQAGLIREEELYMSLISERDERRNVQMDRLWVAENHGEEEIPVEKEAEWLEKGQLLPPGVPFYPRFTQLPEWQYAFQVVPIEGMRGFDVRKRIVPVKKPKAYEVLLYVLASEVNHIDLSRHHRKEDAPFTVTGHMGLGLVVAIGEEVKREGWLNIGEMVTIHLQKKPRLPVRDIKHSSIQEQMKGVHQQFAVCHITQVTPNNHLWNGYWDQRDLFIHLVPFSRLQELAPIRMSDDEDNDICVIQHALPRLDLMDSKQLFEEWTALPR</sequence>
<evidence type="ECO:0000313" key="2">
    <source>
        <dbReference type="Proteomes" id="UP000199695"/>
    </source>
</evidence>
<gene>
    <name evidence="1" type="ORF">SAMN05444955_109108</name>
</gene>
<dbReference type="Pfam" id="PF00378">
    <property type="entry name" value="ECH_1"/>
    <property type="match status" value="1"/>
</dbReference>
<name>A0A1H8FXI1_9BACL</name>
<reference evidence="1 2" key="1">
    <citation type="submission" date="2016-10" db="EMBL/GenBank/DDBJ databases">
        <authorList>
            <person name="de Groot N.N."/>
        </authorList>
    </citation>
    <scope>NUCLEOTIDE SEQUENCE [LARGE SCALE GENOMIC DNA]</scope>
    <source>
        <strain evidence="1 2">DSM 46701</strain>
    </source>
</reference>
<organism evidence="1 2">
    <name type="scientific">Lihuaxuella thermophila</name>
    <dbReference type="NCBI Taxonomy" id="1173111"/>
    <lineage>
        <taxon>Bacteria</taxon>
        <taxon>Bacillati</taxon>
        <taxon>Bacillota</taxon>
        <taxon>Bacilli</taxon>
        <taxon>Bacillales</taxon>
        <taxon>Thermoactinomycetaceae</taxon>
        <taxon>Lihuaxuella</taxon>
    </lineage>
</organism>
<keyword evidence="2" id="KW-1185">Reference proteome</keyword>
<dbReference type="PANTHER" id="PTHR11941">
    <property type="entry name" value="ENOYL-COA HYDRATASE-RELATED"/>
    <property type="match status" value="1"/>
</dbReference>
<protein>
    <submittedName>
        <fullName evidence="1">Acrylyl-CoA reductase (NADPH) / 3-hydroxypropionyl-CoA dehydratase / 3-hydroxypropionyl-CoA synthetase</fullName>
    </submittedName>
</protein>
<dbReference type="SUPFAM" id="SSF52096">
    <property type="entry name" value="ClpP/crotonase"/>
    <property type="match status" value="1"/>
</dbReference>